<dbReference type="AlphaFoldDB" id="A0A8J4V0U8"/>
<dbReference type="InterPro" id="IPR055462">
    <property type="entry name" value="DUF7034"/>
</dbReference>
<proteinExistence type="predicted"/>
<dbReference type="Pfam" id="PF24893">
    <property type="entry name" value="DUF7743"/>
    <property type="match status" value="1"/>
</dbReference>
<accession>A0A8J4V0U8</accession>
<dbReference type="OrthoDB" id="6130531at2759"/>
<feature type="domain" description="DUF7035" evidence="2">
    <location>
        <begin position="625"/>
        <end position="755"/>
    </location>
</feature>
<evidence type="ECO:0000259" key="1">
    <source>
        <dbReference type="Pfam" id="PF23033"/>
    </source>
</evidence>
<dbReference type="PANTHER" id="PTHR31378:SF17">
    <property type="match status" value="1"/>
</dbReference>
<dbReference type="InterPro" id="IPR055463">
    <property type="entry name" value="DUF7035"/>
</dbReference>
<dbReference type="InterPro" id="IPR056645">
    <property type="entry name" value="DUF7743"/>
</dbReference>
<comment type="caution">
    <text evidence="4">The sequence shown here is derived from an EMBL/GenBank/DDBJ whole genome shotgun (WGS) entry which is preliminary data.</text>
</comment>
<organism evidence="4 5">
    <name type="scientific">Polysphondylium violaceum</name>
    <dbReference type="NCBI Taxonomy" id="133409"/>
    <lineage>
        <taxon>Eukaryota</taxon>
        <taxon>Amoebozoa</taxon>
        <taxon>Evosea</taxon>
        <taxon>Eumycetozoa</taxon>
        <taxon>Dictyostelia</taxon>
        <taxon>Dictyosteliales</taxon>
        <taxon>Dictyosteliaceae</taxon>
        <taxon>Polysphondylium</taxon>
    </lineage>
</organism>
<dbReference type="Pfam" id="PF23033">
    <property type="entry name" value="DUF7034"/>
    <property type="match status" value="1"/>
</dbReference>
<evidence type="ECO:0000259" key="3">
    <source>
        <dbReference type="Pfam" id="PF24893"/>
    </source>
</evidence>
<evidence type="ECO:0000259" key="2">
    <source>
        <dbReference type="Pfam" id="PF23034"/>
    </source>
</evidence>
<dbReference type="Proteomes" id="UP000695562">
    <property type="component" value="Unassembled WGS sequence"/>
</dbReference>
<dbReference type="EMBL" id="AJWJ01000613">
    <property type="protein sequence ID" value="KAF2069692.1"/>
    <property type="molecule type" value="Genomic_DNA"/>
</dbReference>
<dbReference type="PANTHER" id="PTHR31378">
    <property type="entry name" value="EGF-LIKE DOMAIN-CONTAINING PROTEIN-RELATED-RELATED"/>
    <property type="match status" value="1"/>
</dbReference>
<dbReference type="Pfam" id="PF23034">
    <property type="entry name" value="DUF7035"/>
    <property type="match status" value="1"/>
</dbReference>
<evidence type="ECO:0000313" key="4">
    <source>
        <dbReference type="EMBL" id="KAF2069692.1"/>
    </source>
</evidence>
<feature type="domain" description="DUF7034" evidence="1">
    <location>
        <begin position="764"/>
        <end position="876"/>
    </location>
</feature>
<evidence type="ECO:0000313" key="5">
    <source>
        <dbReference type="Proteomes" id="UP000695562"/>
    </source>
</evidence>
<gene>
    <name evidence="4" type="ORF">CYY_008987</name>
</gene>
<feature type="domain" description="DUF7743" evidence="3">
    <location>
        <begin position="395"/>
        <end position="496"/>
    </location>
</feature>
<feature type="non-terminal residue" evidence="4">
    <location>
        <position position="1"/>
    </location>
</feature>
<evidence type="ECO:0008006" key="6">
    <source>
        <dbReference type="Google" id="ProtNLM"/>
    </source>
</evidence>
<reference evidence="4" key="1">
    <citation type="submission" date="2020-01" db="EMBL/GenBank/DDBJ databases">
        <title>Development of genomics and gene disruption for Polysphondylium violaceum indicates a role for the polyketide synthase stlB in stalk morphogenesis.</title>
        <authorList>
            <person name="Narita B."/>
            <person name="Kawabe Y."/>
            <person name="Kin K."/>
            <person name="Saito T."/>
            <person name="Gibbs R."/>
            <person name="Kuspa A."/>
            <person name="Muzny D."/>
            <person name="Queller D."/>
            <person name="Richards S."/>
            <person name="Strassman J."/>
            <person name="Sucgang R."/>
            <person name="Worley K."/>
            <person name="Schaap P."/>
        </authorList>
    </citation>
    <scope>NUCLEOTIDE SEQUENCE</scope>
    <source>
        <strain evidence="4">QSvi11</strain>
    </source>
</reference>
<name>A0A8J4V0U8_9MYCE</name>
<sequence length="1059" mass="118350">MELYALQSNQQSPYFSNATTPCLCTYYIQVVNPPNSSQAPSSCSFSTSLGCTVSSQFNDTNQLLRIELNNKLDTSGEVSIALTYLDGSSQPETKVYLKEQPTVPLRYSCSSFPSSEILNIGSTNNKIISRDTSYSIGGNMYGYIKLKTKGSSLIVPPGYFSTNQDVLEQWIYNENYWYRVQTKTLNLNTVELLKESSFAFDLTVGSQFSFYFPNPYSQREYSQKIDVFDLQVKNSGIGNVYSVLDLSLEKGIIPIMNQAMIPMEGKNTYFSAFFYQGVFSIGIYNGSFSIVLNSGVTNEVGDVLNLPTIKVKSSLEDYYVSNIEFQNAVPFSFTYITSTISVPYIYPFGLVGMNISTEGQIYRIPQLRDPLNSYFFIINTYPVATVSESSLVSLADNVIPIIKSVSIIQMPLVGKNQVKNILRINALDELSGVSHIAVTFSFETIYIDASDLVGGNKNDAIYEKDIGRYHRDSFFSLNVFDFNLNSHFYTPSELCFMFGVGLPLSHMTFSFEDIKEFYFQYPEMTKSGGKNTAYLSLKQNMDSLYLTIYSFKIVFMFNLQNTQVSYGVFNPASNQYEFDINVPANLMFGNIKYEIYANDAKTEISNESILGKNNTVKLAIVSQEFDQFFPTIYSLVPQTTVFQGDSFTVSWLVEIKDYSGLKDANFTMIGDYDQLGYTLNIKPQDMIGGNTQKSEYRVSYTIKEKCRNMKYYFSVIETMDQLGNYGKYVRKENITLSPYFRFDWKFNDAIEVVCPTQDTDLTIPELKNVKVLTPSLNTRSSNRIGTAVFSVEDLGSGVSQRHIPSCYFHTTPYKHLGVQAVITAQSNSLISYSCSIEFPYGWGADSFIILSIYGISDNNYNYVGYSAADLESKFFIDARSSNMDQPIISDISGYIQSDTRMIVYGYNFISTGMKIIVKNTTSTFETTPTFISNTAILMDASLMTTDFTIQVSKPSLGVVSNVFNVACVRCIKEDSSDQVTIPPVTPTCRSDCGVPQGYGKCVNGACVCNPPHSGIDCKAKTDNTTVITPDPVKPSVNLTIPGTNSGQTPEFISFVSVVA</sequence>
<keyword evidence="5" id="KW-1185">Reference proteome</keyword>
<protein>
    <recommendedName>
        <fullName evidence="6">EGF-like domain-containing protein</fullName>
    </recommendedName>
</protein>